<dbReference type="AlphaFoldDB" id="A0A7J6N408"/>
<dbReference type="SUPFAM" id="SSF54928">
    <property type="entry name" value="RNA-binding domain, RBD"/>
    <property type="match status" value="1"/>
</dbReference>
<feature type="region of interest" description="Disordered" evidence="9">
    <location>
        <begin position="174"/>
        <end position="194"/>
    </location>
</feature>
<gene>
    <name evidence="12" type="ORF">FOL47_000143</name>
</gene>
<reference evidence="12 13" key="1">
    <citation type="submission" date="2020-04" db="EMBL/GenBank/DDBJ databases">
        <title>Perkinsus chesapeaki whole genome sequence.</title>
        <authorList>
            <person name="Bogema D.R."/>
        </authorList>
    </citation>
    <scope>NUCLEOTIDE SEQUENCE [LARGE SCALE GENOMIC DNA]</scope>
    <source>
        <strain evidence="12">ATCC PRA-425</strain>
    </source>
</reference>
<feature type="domain" description="RRM" evidence="11">
    <location>
        <begin position="244"/>
        <end position="322"/>
    </location>
</feature>
<keyword evidence="6 8" id="KW-0539">Nucleus</keyword>
<dbReference type="InterPro" id="IPR035542">
    <property type="entry name" value="CRIP"/>
</dbReference>
<proteinExistence type="inferred from homology"/>
<dbReference type="Pfam" id="PF00076">
    <property type="entry name" value="RRM_1"/>
    <property type="match status" value="1"/>
</dbReference>
<comment type="caution">
    <text evidence="12">The sequence shown here is derived from an EMBL/GenBank/DDBJ whole genome shotgun (WGS) entry which is preliminary data.</text>
</comment>
<comment type="subcellular location">
    <subcellularLocation>
        <location evidence="2 8">Nucleus</location>
    </subcellularLocation>
</comment>
<evidence type="ECO:0000313" key="12">
    <source>
        <dbReference type="EMBL" id="KAF4677681.1"/>
    </source>
</evidence>
<comment type="function">
    <text evidence="8">PPIases accelerate the folding of proteins. It catalyzes the cis-trans isomerization of proline imidic peptide bonds in oligopeptides.</text>
</comment>
<protein>
    <recommendedName>
        <fullName evidence="8">Peptidyl-prolyl cis-trans isomerase</fullName>
        <shortName evidence="8">PPIase</shortName>
        <ecNumber evidence="8">5.2.1.8</ecNumber>
    </recommendedName>
</protein>
<dbReference type="InterPro" id="IPR002130">
    <property type="entry name" value="Cyclophilin-type_PPIase_dom"/>
</dbReference>
<evidence type="ECO:0000256" key="8">
    <source>
        <dbReference type="RuleBase" id="RU365081"/>
    </source>
</evidence>
<organism evidence="12 13">
    <name type="scientific">Perkinsus chesapeaki</name>
    <name type="common">Clam parasite</name>
    <name type="synonym">Perkinsus andrewsi</name>
    <dbReference type="NCBI Taxonomy" id="330153"/>
    <lineage>
        <taxon>Eukaryota</taxon>
        <taxon>Sar</taxon>
        <taxon>Alveolata</taxon>
        <taxon>Perkinsozoa</taxon>
        <taxon>Perkinsea</taxon>
        <taxon>Perkinsida</taxon>
        <taxon>Perkinsidae</taxon>
        <taxon>Perkinsus</taxon>
    </lineage>
</organism>
<comment type="catalytic activity">
    <reaction evidence="1 8">
        <text>[protein]-peptidylproline (omega=180) = [protein]-peptidylproline (omega=0)</text>
        <dbReference type="Rhea" id="RHEA:16237"/>
        <dbReference type="Rhea" id="RHEA-COMP:10747"/>
        <dbReference type="Rhea" id="RHEA-COMP:10748"/>
        <dbReference type="ChEBI" id="CHEBI:83833"/>
        <dbReference type="ChEBI" id="CHEBI:83834"/>
        <dbReference type="EC" id="5.2.1.8"/>
    </reaction>
</comment>
<dbReference type="EMBL" id="JAAPAO010000010">
    <property type="protein sequence ID" value="KAF4677681.1"/>
    <property type="molecule type" value="Genomic_DNA"/>
</dbReference>
<evidence type="ECO:0000313" key="13">
    <source>
        <dbReference type="Proteomes" id="UP000591131"/>
    </source>
</evidence>
<dbReference type="GO" id="GO:0003723">
    <property type="term" value="F:RNA binding"/>
    <property type="evidence" value="ECO:0007669"/>
    <property type="project" value="UniProtKB-UniRule"/>
</dbReference>
<dbReference type="GO" id="GO:0003755">
    <property type="term" value="F:peptidyl-prolyl cis-trans isomerase activity"/>
    <property type="evidence" value="ECO:0007669"/>
    <property type="project" value="UniProtKB-UniRule"/>
</dbReference>
<evidence type="ECO:0000256" key="2">
    <source>
        <dbReference type="ARBA" id="ARBA00004123"/>
    </source>
</evidence>
<evidence type="ECO:0000256" key="3">
    <source>
        <dbReference type="ARBA" id="ARBA00022884"/>
    </source>
</evidence>
<dbReference type="Gene3D" id="2.40.100.10">
    <property type="entry name" value="Cyclophilin-like"/>
    <property type="match status" value="1"/>
</dbReference>
<dbReference type="InterPro" id="IPR000504">
    <property type="entry name" value="RRM_dom"/>
</dbReference>
<evidence type="ECO:0000256" key="9">
    <source>
        <dbReference type="SAM" id="MobiDB-lite"/>
    </source>
</evidence>
<dbReference type="InterPro" id="IPR012677">
    <property type="entry name" value="Nucleotide-bd_a/b_plait_sf"/>
</dbReference>
<feature type="region of interest" description="Disordered" evidence="9">
    <location>
        <begin position="336"/>
        <end position="440"/>
    </location>
</feature>
<sequence length="440" mass="51341">MSVLLDTSVGEIVVDLEVKKAPKTCENFVLKGRQSGLIKLCKLKAYNNALIHTIQADFICEIGGPEDNTSAAYRLAKMAGEEEPSPFITDEIRPDLKHDRLGTVAMASTEPGENGMQFYITLRDEVSYLDGKHTIFGYVPAGDGDDVLRKMNEVFVDEENHPYNPIRIKHTAVLDDPFPDPADWPAEEPPSPDEIIDEKLQTNLDDQEEEEIEERRATAQAQAQSIGLELMGDLPDAESKASDKELFVCQLNEVTEDDDLRTIFERFGPIKSCDVVRDFKTGESLQYAFIEFETKEACEMAYVKMQNVVIDDKRIKVDFSQSVSKQWREIRQKQREELRKAARGERPPRRPDDGRRPPNDRERDDGRRYRDSRRRRDDRRSSRSRERRDHRDSPRYHHRERSSSDRRREDDRERDHGRVGHHYRRDDERARPRERETRYH</sequence>
<dbReference type="Pfam" id="PF00160">
    <property type="entry name" value="Pro_isomerase"/>
    <property type="match status" value="1"/>
</dbReference>
<dbReference type="Gene3D" id="3.30.70.330">
    <property type="match status" value="1"/>
</dbReference>
<dbReference type="PROSITE" id="PS50072">
    <property type="entry name" value="CSA_PPIASE_2"/>
    <property type="match status" value="1"/>
</dbReference>
<evidence type="ECO:0000256" key="5">
    <source>
        <dbReference type="ARBA" id="ARBA00023235"/>
    </source>
</evidence>
<name>A0A7J6N408_PERCH</name>
<dbReference type="PANTHER" id="PTHR45843">
    <property type="entry name" value="PEPTIDYL-PROLYL CIS-TRANS ISOMERASE-LIKE 4"/>
    <property type="match status" value="1"/>
</dbReference>
<dbReference type="SMART" id="SM00360">
    <property type="entry name" value="RRM"/>
    <property type="match status" value="1"/>
</dbReference>
<accession>A0A7J6N408</accession>
<dbReference type="InterPro" id="IPR035979">
    <property type="entry name" value="RBD_domain_sf"/>
</dbReference>
<evidence type="ECO:0000256" key="4">
    <source>
        <dbReference type="ARBA" id="ARBA00023110"/>
    </source>
</evidence>
<evidence type="ECO:0000256" key="7">
    <source>
        <dbReference type="PROSITE-ProRule" id="PRU00176"/>
    </source>
</evidence>
<dbReference type="OrthoDB" id="2083at2759"/>
<dbReference type="GO" id="GO:0005634">
    <property type="term" value="C:nucleus"/>
    <property type="evidence" value="ECO:0007669"/>
    <property type="project" value="UniProtKB-SubCell"/>
</dbReference>
<dbReference type="Proteomes" id="UP000591131">
    <property type="component" value="Unassembled WGS sequence"/>
</dbReference>
<evidence type="ECO:0000259" key="10">
    <source>
        <dbReference type="PROSITE" id="PS50072"/>
    </source>
</evidence>
<dbReference type="PROSITE" id="PS50102">
    <property type="entry name" value="RRM"/>
    <property type="match status" value="1"/>
</dbReference>
<dbReference type="EC" id="5.2.1.8" evidence="8"/>
<dbReference type="SUPFAM" id="SSF50891">
    <property type="entry name" value="Cyclophilin-like"/>
    <property type="match status" value="1"/>
</dbReference>
<comment type="similarity">
    <text evidence="8">Belongs to the cyclophilin-type PPIase family. PPIL4 subfamily.</text>
</comment>
<dbReference type="PRINTS" id="PR00153">
    <property type="entry name" value="CSAPPISMRASE"/>
</dbReference>
<dbReference type="PANTHER" id="PTHR45843:SF1">
    <property type="entry name" value="PEPTIDYL-PROLYL CIS-TRANS ISOMERASE-LIKE 4"/>
    <property type="match status" value="1"/>
</dbReference>
<feature type="domain" description="PPIase cyclophilin-type" evidence="10">
    <location>
        <begin position="6"/>
        <end position="173"/>
    </location>
</feature>
<dbReference type="InterPro" id="IPR029000">
    <property type="entry name" value="Cyclophilin-like_dom_sf"/>
</dbReference>
<evidence type="ECO:0000256" key="1">
    <source>
        <dbReference type="ARBA" id="ARBA00000971"/>
    </source>
</evidence>
<keyword evidence="5 8" id="KW-0413">Isomerase</keyword>
<keyword evidence="4 8" id="KW-0697">Rotamase</keyword>
<keyword evidence="13" id="KW-1185">Reference proteome</keyword>
<evidence type="ECO:0000259" key="11">
    <source>
        <dbReference type="PROSITE" id="PS50102"/>
    </source>
</evidence>
<keyword evidence="3 7" id="KW-0694">RNA-binding</keyword>
<dbReference type="CDD" id="cd12235">
    <property type="entry name" value="RRM_PPIL4"/>
    <property type="match status" value="1"/>
</dbReference>
<evidence type="ECO:0000256" key="6">
    <source>
        <dbReference type="ARBA" id="ARBA00023242"/>
    </source>
</evidence>